<dbReference type="EMBL" id="ML120432">
    <property type="protein sequence ID" value="RPA94835.1"/>
    <property type="molecule type" value="Genomic_DNA"/>
</dbReference>
<dbReference type="OrthoDB" id="5475664at2759"/>
<gene>
    <name evidence="1" type="ORF">L873DRAFT_1813615</name>
</gene>
<accession>A0A3N4J9G9</accession>
<sequence>MRSVRKLLPNPTPWFPRQQFFNAKGPAYRRLPGLIGLRRLMEFGLYRPRLFSEWPALARPTAHRPAYQYPGPLGTLTEP</sequence>
<keyword evidence="2" id="KW-1185">Reference proteome</keyword>
<organism evidence="1 2">
    <name type="scientific">Choiromyces venosus 120613-1</name>
    <dbReference type="NCBI Taxonomy" id="1336337"/>
    <lineage>
        <taxon>Eukaryota</taxon>
        <taxon>Fungi</taxon>
        <taxon>Dikarya</taxon>
        <taxon>Ascomycota</taxon>
        <taxon>Pezizomycotina</taxon>
        <taxon>Pezizomycetes</taxon>
        <taxon>Pezizales</taxon>
        <taxon>Tuberaceae</taxon>
        <taxon>Choiromyces</taxon>
    </lineage>
</organism>
<name>A0A3N4J9G9_9PEZI</name>
<evidence type="ECO:0000313" key="1">
    <source>
        <dbReference type="EMBL" id="RPA94835.1"/>
    </source>
</evidence>
<dbReference type="AlphaFoldDB" id="A0A3N4J9G9"/>
<reference evidence="1 2" key="1">
    <citation type="journal article" date="2018" name="Nat. Ecol. Evol.">
        <title>Pezizomycetes genomes reveal the molecular basis of ectomycorrhizal truffle lifestyle.</title>
        <authorList>
            <person name="Murat C."/>
            <person name="Payen T."/>
            <person name="Noel B."/>
            <person name="Kuo A."/>
            <person name="Morin E."/>
            <person name="Chen J."/>
            <person name="Kohler A."/>
            <person name="Krizsan K."/>
            <person name="Balestrini R."/>
            <person name="Da Silva C."/>
            <person name="Montanini B."/>
            <person name="Hainaut M."/>
            <person name="Levati E."/>
            <person name="Barry K.W."/>
            <person name="Belfiori B."/>
            <person name="Cichocki N."/>
            <person name="Clum A."/>
            <person name="Dockter R.B."/>
            <person name="Fauchery L."/>
            <person name="Guy J."/>
            <person name="Iotti M."/>
            <person name="Le Tacon F."/>
            <person name="Lindquist E.A."/>
            <person name="Lipzen A."/>
            <person name="Malagnac F."/>
            <person name="Mello A."/>
            <person name="Molinier V."/>
            <person name="Miyauchi S."/>
            <person name="Poulain J."/>
            <person name="Riccioni C."/>
            <person name="Rubini A."/>
            <person name="Sitrit Y."/>
            <person name="Splivallo R."/>
            <person name="Traeger S."/>
            <person name="Wang M."/>
            <person name="Zifcakova L."/>
            <person name="Wipf D."/>
            <person name="Zambonelli A."/>
            <person name="Paolocci F."/>
            <person name="Nowrousian M."/>
            <person name="Ottonello S."/>
            <person name="Baldrian P."/>
            <person name="Spatafora J.W."/>
            <person name="Henrissat B."/>
            <person name="Nagy L.G."/>
            <person name="Aury J.M."/>
            <person name="Wincker P."/>
            <person name="Grigoriev I.V."/>
            <person name="Bonfante P."/>
            <person name="Martin F.M."/>
        </authorList>
    </citation>
    <scope>NUCLEOTIDE SEQUENCE [LARGE SCALE GENOMIC DNA]</scope>
    <source>
        <strain evidence="1 2">120613-1</strain>
    </source>
</reference>
<protein>
    <submittedName>
        <fullName evidence="1">Uncharacterized protein</fullName>
    </submittedName>
</protein>
<evidence type="ECO:0000313" key="2">
    <source>
        <dbReference type="Proteomes" id="UP000276215"/>
    </source>
</evidence>
<dbReference type="Proteomes" id="UP000276215">
    <property type="component" value="Unassembled WGS sequence"/>
</dbReference>
<proteinExistence type="predicted"/>